<proteinExistence type="predicted"/>
<organism evidence="1 2">
    <name type="scientific">Nostoc linckia z8</name>
    <dbReference type="NCBI Taxonomy" id="1628746"/>
    <lineage>
        <taxon>Bacteria</taxon>
        <taxon>Bacillati</taxon>
        <taxon>Cyanobacteriota</taxon>
        <taxon>Cyanophyceae</taxon>
        <taxon>Nostocales</taxon>
        <taxon>Nostocaceae</taxon>
        <taxon>Nostoc</taxon>
    </lineage>
</organism>
<gene>
    <name evidence="1" type="ORF">VF08_01280</name>
</gene>
<name>A0A9Q5ZGN0_NOSLI</name>
<sequence length="297" mass="34003">MRYAKSLLYGVIVDASGCGYHDYANWQLKCPKCGEPVYLIGASKRKEHKRLTPKSKQIISVKKAEVSPSFAHFKGLADEACENFNSQISQTYINKFNVTNREQRLKIYNSRFLEIVGYEKNSMKGCFFNSFKKINTCNNKAAKAVENVTVVDFLGLAVNFNPEIFSEASRMRLQEIKAEENPLECVDASFAKEEDIKSFLSWLKQLDVDMQVMFVKEAISFLKTRACKAIALQLFELAFYRLTLHNKNIFTLIDLSKVFSKNQENEQYTKFIHLCVNELIEIFTLTNWAGAVNNGKA</sequence>
<protein>
    <submittedName>
        <fullName evidence="1">Uncharacterized protein</fullName>
    </submittedName>
</protein>
<evidence type="ECO:0000313" key="1">
    <source>
        <dbReference type="EMBL" id="PHK07260.1"/>
    </source>
</evidence>
<accession>A0A9Q5ZGN0</accession>
<dbReference type="EMBL" id="LAHD01000002">
    <property type="protein sequence ID" value="PHK07260.1"/>
    <property type="molecule type" value="Genomic_DNA"/>
</dbReference>
<dbReference type="Proteomes" id="UP000222310">
    <property type="component" value="Unassembled WGS sequence"/>
</dbReference>
<reference evidence="1 2" key="1">
    <citation type="submission" date="2015-02" db="EMBL/GenBank/DDBJ databases">
        <title>Nostoc linckia genome annotation.</title>
        <authorList>
            <person name="Zhou Z."/>
        </authorList>
    </citation>
    <scope>NUCLEOTIDE SEQUENCE [LARGE SCALE GENOMIC DNA]</scope>
    <source>
        <strain evidence="2">z8</strain>
    </source>
</reference>
<dbReference type="GeneID" id="57092061"/>
<dbReference type="RefSeq" id="WP_099065873.1">
    <property type="nucleotide sequence ID" value="NZ_LAHD01000002.1"/>
</dbReference>
<evidence type="ECO:0000313" key="2">
    <source>
        <dbReference type="Proteomes" id="UP000222310"/>
    </source>
</evidence>
<dbReference type="AlphaFoldDB" id="A0A9Q5ZGN0"/>
<comment type="caution">
    <text evidence="1">The sequence shown here is derived from an EMBL/GenBank/DDBJ whole genome shotgun (WGS) entry which is preliminary data.</text>
</comment>